<accession>A0A812N8Y8</accession>
<gene>
    <name evidence="2" type="ORF">SNAT2548_LOCUS15100</name>
</gene>
<feature type="region of interest" description="Disordered" evidence="1">
    <location>
        <begin position="95"/>
        <end position="119"/>
    </location>
</feature>
<dbReference type="AlphaFoldDB" id="A0A812N8Y8"/>
<proteinExistence type="predicted"/>
<comment type="caution">
    <text evidence="2">The sequence shown here is derived from an EMBL/GenBank/DDBJ whole genome shotgun (WGS) entry which is preliminary data.</text>
</comment>
<evidence type="ECO:0000313" key="2">
    <source>
        <dbReference type="EMBL" id="CAE7285282.1"/>
    </source>
</evidence>
<reference evidence="2" key="1">
    <citation type="submission" date="2021-02" db="EMBL/GenBank/DDBJ databases">
        <authorList>
            <person name="Dougan E. K."/>
            <person name="Rhodes N."/>
            <person name="Thang M."/>
            <person name="Chan C."/>
        </authorList>
    </citation>
    <scope>NUCLEOTIDE SEQUENCE</scope>
</reference>
<dbReference type="Proteomes" id="UP000604046">
    <property type="component" value="Unassembled WGS sequence"/>
</dbReference>
<evidence type="ECO:0000313" key="3">
    <source>
        <dbReference type="Proteomes" id="UP000604046"/>
    </source>
</evidence>
<evidence type="ECO:0000256" key="1">
    <source>
        <dbReference type="SAM" id="MobiDB-lite"/>
    </source>
</evidence>
<keyword evidence="3" id="KW-1185">Reference proteome</keyword>
<sequence>MLAEGVERRRRRVTLLHHALGLQHLVDRTIGVPQKKAAYLQLADDGRTANAILRATAVQRKCEGGRPRHPSRRAQKEVLAGAYGAVEHLELLEKRRRRASPATPPSGLRDGASPTAASTSARARLLMTAASASSSRSWSCATPQLPVARSRQRGVPSRPATALPRFLGGALADTTWDCAVLHEFCLSSVV</sequence>
<protein>
    <submittedName>
        <fullName evidence="2">Uncharacterized protein</fullName>
    </submittedName>
</protein>
<dbReference type="EMBL" id="CAJNDS010001857">
    <property type="protein sequence ID" value="CAE7285282.1"/>
    <property type="molecule type" value="Genomic_DNA"/>
</dbReference>
<name>A0A812N8Y8_9DINO</name>
<organism evidence="2 3">
    <name type="scientific">Symbiodinium natans</name>
    <dbReference type="NCBI Taxonomy" id="878477"/>
    <lineage>
        <taxon>Eukaryota</taxon>
        <taxon>Sar</taxon>
        <taxon>Alveolata</taxon>
        <taxon>Dinophyceae</taxon>
        <taxon>Suessiales</taxon>
        <taxon>Symbiodiniaceae</taxon>
        <taxon>Symbiodinium</taxon>
    </lineage>
</organism>